<gene>
    <name evidence="1" type="ORF">QQS35_07835</name>
</gene>
<keyword evidence="2" id="KW-1185">Reference proteome</keyword>
<dbReference type="RefSeq" id="WP_285931379.1">
    <property type="nucleotide sequence ID" value="NZ_JASTZU010000027.1"/>
</dbReference>
<evidence type="ECO:0000313" key="1">
    <source>
        <dbReference type="EMBL" id="MDL4840352.1"/>
    </source>
</evidence>
<dbReference type="Proteomes" id="UP001235343">
    <property type="component" value="Unassembled WGS sequence"/>
</dbReference>
<accession>A0ABT7L592</accession>
<sequence>MIEIKNPHSRTRLSMKEKFEKKFTKFTIPYIEKIALDDNWKVKSKYIPKVIESARISVEGWKREKSSTSEIPQDIDLDLLSVYVAEYIPIEDIDKLNKGLKKLVKNYPLGYEHGQAERVDEFCNDVKKSIQGGRWSNFGFIDLTEERNVSDFVQKIHINGTHISSSSIILQFVITPSAEFTTEYKKLVESDIKDGQSFDIRFKNILKFWGGKGLSHDIVKNQMLEDLIIELKWRTMKEINRYFPLYFTKKGLIPPSIEVYKVKQYSCTLKHDEN</sequence>
<evidence type="ECO:0008006" key="3">
    <source>
        <dbReference type="Google" id="ProtNLM"/>
    </source>
</evidence>
<comment type="caution">
    <text evidence="1">The sequence shown here is derived from an EMBL/GenBank/DDBJ whole genome shotgun (WGS) entry which is preliminary data.</text>
</comment>
<name>A0ABT7L592_9BACI</name>
<protein>
    <recommendedName>
        <fullName evidence="3">Nucleotidyltransferase</fullName>
    </recommendedName>
</protein>
<proteinExistence type="predicted"/>
<dbReference type="EMBL" id="JASTZU010000027">
    <property type="protein sequence ID" value="MDL4840352.1"/>
    <property type="molecule type" value="Genomic_DNA"/>
</dbReference>
<organism evidence="1 2">
    <name type="scientific">Aquibacillus rhizosphaerae</name>
    <dbReference type="NCBI Taxonomy" id="3051431"/>
    <lineage>
        <taxon>Bacteria</taxon>
        <taxon>Bacillati</taxon>
        <taxon>Bacillota</taxon>
        <taxon>Bacilli</taxon>
        <taxon>Bacillales</taxon>
        <taxon>Bacillaceae</taxon>
        <taxon>Aquibacillus</taxon>
    </lineage>
</organism>
<reference evidence="1 2" key="1">
    <citation type="submission" date="2023-06" db="EMBL/GenBank/DDBJ databases">
        <title>Aquibacillus rhizosphaerae LR5S19.</title>
        <authorList>
            <person name="Sun J.-Q."/>
        </authorList>
    </citation>
    <scope>NUCLEOTIDE SEQUENCE [LARGE SCALE GENOMIC DNA]</scope>
    <source>
        <strain evidence="1 2">LR5S19</strain>
    </source>
</reference>
<evidence type="ECO:0000313" key="2">
    <source>
        <dbReference type="Proteomes" id="UP001235343"/>
    </source>
</evidence>